<evidence type="ECO:0000256" key="2">
    <source>
        <dbReference type="ARBA" id="ARBA00022980"/>
    </source>
</evidence>
<protein>
    <recommendedName>
        <fullName evidence="4 5">Large ribosomal subunit protein bL32</fullName>
    </recommendedName>
</protein>
<evidence type="ECO:0000256" key="3">
    <source>
        <dbReference type="ARBA" id="ARBA00023274"/>
    </source>
</evidence>
<sequence length="59" mass="7007">MAVPKRKLSRSRTHRRRSQWKLTAPHWVLCPRCHGDRLPHHVCPHCGFYDGRIVVSHQD</sequence>
<dbReference type="HAMAP" id="MF_00340">
    <property type="entry name" value="Ribosomal_bL32"/>
    <property type="match status" value="1"/>
</dbReference>
<evidence type="ECO:0000256" key="5">
    <source>
        <dbReference type="HAMAP-Rule" id="MF_00340"/>
    </source>
</evidence>
<evidence type="ECO:0000256" key="1">
    <source>
        <dbReference type="ARBA" id="ARBA00008560"/>
    </source>
</evidence>
<dbReference type="Pfam" id="PF01783">
    <property type="entry name" value="Ribosomal_L32p"/>
    <property type="match status" value="1"/>
</dbReference>
<evidence type="ECO:0000256" key="4">
    <source>
        <dbReference type="ARBA" id="ARBA00035178"/>
    </source>
</evidence>
<dbReference type="GO" id="GO:0015934">
    <property type="term" value="C:large ribosomal subunit"/>
    <property type="evidence" value="ECO:0007669"/>
    <property type="project" value="InterPro"/>
</dbReference>
<evidence type="ECO:0000313" key="6">
    <source>
        <dbReference type="EMBL" id="PSR20699.1"/>
    </source>
</evidence>
<name>A0A2T2WEP4_9FIRM</name>
<dbReference type="PANTHER" id="PTHR35534">
    <property type="entry name" value="50S RIBOSOMAL PROTEIN L32"/>
    <property type="match status" value="1"/>
</dbReference>
<dbReference type="EMBL" id="PXYV01000053">
    <property type="protein sequence ID" value="PSR20699.1"/>
    <property type="molecule type" value="Genomic_DNA"/>
</dbReference>
<accession>A0A2T2WEP4</accession>
<dbReference type="GO" id="GO:0003735">
    <property type="term" value="F:structural constituent of ribosome"/>
    <property type="evidence" value="ECO:0007669"/>
    <property type="project" value="InterPro"/>
</dbReference>
<gene>
    <name evidence="5" type="primary">rpmF</name>
    <name evidence="6" type="ORF">C7B45_13745</name>
</gene>
<dbReference type="GO" id="GO:0006412">
    <property type="term" value="P:translation"/>
    <property type="evidence" value="ECO:0007669"/>
    <property type="project" value="UniProtKB-UniRule"/>
</dbReference>
<keyword evidence="2 5" id="KW-0689">Ribosomal protein</keyword>
<organism evidence="6 7">
    <name type="scientific">Sulfobacillus acidophilus</name>
    <dbReference type="NCBI Taxonomy" id="53633"/>
    <lineage>
        <taxon>Bacteria</taxon>
        <taxon>Bacillati</taxon>
        <taxon>Bacillota</taxon>
        <taxon>Clostridia</taxon>
        <taxon>Eubacteriales</taxon>
        <taxon>Clostridiales Family XVII. Incertae Sedis</taxon>
        <taxon>Sulfobacillus</taxon>
    </lineage>
</organism>
<comment type="caution">
    <text evidence="6">The sequence shown here is derived from an EMBL/GenBank/DDBJ whole genome shotgun (WGS) entry which is preliminary data.</text>
</comment>
<dbReference type="InterPro" id="IPR044957">
    <property type="entry name" value="Ribosomal_bL32_bact"/>
</dbReference>
<dbReference type="NCBIfam" id="TIGR01031">
    <property type="entry name" value="rpmF_bact"/>
    <property type="match status" value="1"/>
</dbReference>
<dbReference type="PANTHER" id="PTHR35534:SF1">
    <property type="entry name" value="LARGE RIBOSOMAL SUBUNIT PROTEIN BL32"/>
    <property type="match status" value="1"/>
</dbReference>
<comment type="similarity">
    <text evidence="1 5">Belongs to the bacterial ribosomal protein bL32 family.</text>
</comment>
<dbReference type="AlphaFoldDB" id="A0A2T2WEP4"/>
<dbReference type="InterPro" id="IPR011332">
    <property type="entry name" value="Ribosomal_zn-bd"/>
</dbReference>
<dbReference type="Proteomes" id="UP000241848">
    <property type="component" value="Unassembled WGS sequence"/>
</dbReference>
<reference evidence="6 7" key="1">
    <citation type="journal article" date="2014" name="BMC Genomics">
        <title>Comparison of environmental and isolate Sulfobacillus genomes reveals diverse carbon, sulfur, nitrogen, and hydrogen metabolisms.</title>
        <authorList>
            <person name="Justice N.B."/>
            <person name="Norman A."/>
            <person name="Brown C.T."/>
            <person name="Singh A."/>
            <person name="Thomas B.C."/>
            <person name="Banfield J.F."/>
        </authorList>
    </citation>
    <scope>NUCLEOTIDE SEQUENCE [LARGE SCALE GENOMIC DNA]</scope>
    <source>
        <strain evidence="6">AMDSBA3</strain>
    </source>
</reference>
<keyword evidence="3 5" id="KW-0687">Ribonucleoprotein</keyword>
<proteinExistence type="inferred from homology"/>
<dbReference type="InterPro" id="IPR002677">
    <property type="entry name" value="Ribosomal_bL32"/>
</dbReference>
<evidence type="ECO:0000313" key="7">
    <source>
        <dbReference type="Proteomes" id="UP000241848"/>
    </source>
</evidence>
<dbReference type="SUPFAM" id="SSF57829">
    <property type="entry name" value="Zn-binding ribosomal proteins"/>
    <property type="match status" value="1"/>
</dbReference>